<dbReference type="Gene3D" id="1.20.1560.10">
    <property type="entry name" value="ABC transporter type 1, transmembrane domain"/>
    <property type="match status" value="2"/>
</dbReference>
<dbReference type="Gene3D" id="3.40.50.300">
    <property type="entry name" value="P-loop containing nucleotide triphosphate hydrolases"/>
    <property type="match status" value="2"/>
</dbReference>
<dbReference type="GO" id="GO:0140359">
    <property type="term" value="F:ABC-type transporter activity"/>
    <property type="evidence" value="ECO:0007669"/>
    <property type="project" value="InterPro"/>
</dbReference>
<keyword evidence="6 8" id="KW-1133">Transmembrane helix</keyword>
<reference evidence="11" key="1">
    <citation type="submission" date="2019-04" db="EMBL/GenBank/DDBJ databases">
        <title>Sequencing of skin fungus with MAO and IRED activity.</title>
        <authorList>
            <person name="Marsaioli A.J."/>
            <person name="Bonatto J.M.C."/>
            <person name="Reis Junior O."/>
        </authorList>
    </citation>
    <scope>NUCLEOTIDE SEQUENCE</scope>
    <source>
        <strain evidence="11">30M1</strain>
    </source>
</reference>
<dbReference type="InterPro" id="IPR056227">
    <property type="entry name" value="TMD0_ABC"/>
</dbReference>
<name>A0A9P4W8Y9_CURKU</name>
<evidence type="ECO:0000256" key="6">
    <source>
        <dbReference type="ARBA" id="ARBA00022989"/>
    </source>
</evidence>
<keyword evidence="12" id="KW-1185">Reference proteome</keyword>
<evidence type="ECO:0000256" key="8">
    <source>
        <dbReference type="SAM" id="Phobius"/>
    </source>
</evidence>
<feature type="domain" description="ABC transporter" evidence="9">
    <location>
        <begin position="615"/>
        <end position="844"/>
    </location>
</feature>
<dbReference type="SUPFAM" id="SSF90123">
    <property type="entry name" value="ABC transporter transmembrane region"/>
    <property type="match status" value="2"/>
</dbReference>
<dbReference type="InterPro" id="IPR027417">
    <property type="entry name" value="P-loop_NTPase"/>
</dbReference>
<dbReference type="GO" id="GO:0016887">
    <property type="term" value="F:ATP hydrolysis activity"/>
    <property type="evidence" value="ECO:0007669"/>
    <property type="project" value="InterPro"/>
</dbReference>
<dbReference type="InterPro" id="IPR011527">
    <property type="entry name" value="ABC1_TM_dom"/>
</dbReference>
<dbReference type="InterPro" id="IPR036640">
    <property type="entry name" value="ABC1_TM_sf"/>
</dbReference>
<feature type="transmembrane region" description="Helical" evidence="8">
    <location>
        <begin position="98"/>
        <end position="119"/>
    </location>
</feature>
<evidence type="ECO:0000256" key="3">
    <source>
        <dbReference type="ARBA" id="ARBA00022692"/>
    </source>
</evidence>
<feature type="transmembrane region" description="Helical" evidence="8">
    <location>
        <begin position="63"/>
        <end position="86"/>
    </location>
</feature>
<dbReference type="PROSITE" id="PS00211">
    <property type="entry name" value="ABC_TRANSPORTER_1"/>
    <property type="match status" value="1"/>
</dbReference>
<feature type="transmembrane region" description="Helical" evidence="8">
    <location>
        <begin position="935"/>
        <end position="964"/>
    </location>
</feature>
<evidence type="ECO:0000259" key="9">
    <source>
        <dbReference type="PROSITE" id="PS50893"/>
    </source>
</evidence>
<feature type="transmembrane region" description="Helical" evidence="8">
    <location>
        <begin position="527"/>
        <end position="557"/>
    </location>
</feature>
<dbReference type="InterPro" id="IPR003593">
    <property type="entry name" value="AAA+_ATPase"/>
</dbReference>
<feature type="transmembrane region" description="Helical" evidence="8">
    <location>
        <begin position="412"/>
        <end position="430"/>
    </location>
</feature>
<protein>
    <recommendedName>
        <fullName evidence="13">ABC transporter</fullName>
    </recommendedName>
</protein>
<evidence type="ECO:0000259" key="10">
    <source>
        <dbReference type="PROSITE" id="PS50929"/>
    </source>
</evidence>
<dbReference type="InterPro" id="IPR050173">
    <property type="entry name" value="ABC_transporter_C-like"/>
</dbReference>
<dbReference type="InterPro" id="IPR003439">
    <property type="entry name" value="ABC_transporter-like_ATP-bd"/>
</dbReference>
<keyword evidence="5" id="KW-0067">ATP-binding</keyword>
<feature type="transmembrane region" description="Helical" evidence="8">
    <location>
        <begin position="491"/>
        <end position="515"/>
    </location>
</feature>
<dbReference type="PROSITE" id="PS50893">
    <property type="entry name" value="ABC_TRANSPORTER_2"/>
    <property type="match status" value="1"/>
</dbReference>
<dbReference type="Pfam" id="PF00664">
    <property type="entry name" value="ABC_membrane"/>
    <property type="match status" value="2"/>
</dbReference>
<evidence type="ECO:0008006" key="13">
    <source>
        <dbReference type="Google" id="ProtNLM"/>
    </source>
</evidence>
<dbReference type="GO" id="GO:0016020">
    <property type="term" value="C:membrane"/>
    <property type="evidence" value="ECO:0007669"/>
    <property type="project" value="UniProtKB-SubCell"/>
</dbReference>
<organism evidence="11 12">
    <name type="scientific">Curvularia kusanoi</name>
    <name type="common">Cochliobolus kusanoi</name>
    <dbReference type="NCBI Taxonomy" id="90978"/>
    <lineage>
        <taxon>Eukaryota</taxon>
        <taxon>Fungi</taxon>
        <taxon>Dikarya</taxon>
        <taxon>Ascomycota</taxon>
        <taxon>Pezizomycotina</taxon>
        <taxon>Dothideomycetes</taxon>
        <taxon>Pleosporomycetidae</taxon>
        <taxon>Pleosporales</taxon>
        <taxon>Pleosporineae</taxon>
        <taxon>Pleosporaceae</taxon>
        <taxon>Curvularia</taxon>
    </lineage>
</organism>
<dbReference type="PANTHER" id="PTHR24223">
    <property type="entry name" value="ATP-BINDING CASSETTE SUB-FAMILY C"/>
    <property type="match status" value="1"/>
</dbReference>
<comment type="subcellular location">
    <subcellularLocation>
        <location evidence="1">Membrane</location>
        <topology evidence="1">Multi-pass membrane protein</topology>
    </subcellularLocation>
</comment>
<comment type="caution">
    <text evidence="11">The sequence shown here is derived from an EMBL/GenBank/DDBJ whole genome shotgun (WGS) entry which is preliminary data.</text>
</comment>
<evidence type="ECO:0000256" key="4">
    <source>
        <dbReference type="ARBA" id="ARBA00022741"/>
    </source>
</evidence>
<accession>A0A9P4W8Y9</accession>
<dbReference type="InterPro" id="IPR044726">
    <property type="entry name" value="ABCC_6TM_D2"/>
</dbReference>
<dbReference type="Pfam" id="PF00005">
    <property type="entry name" value="ABC_tran"/>
    <property type="match status" value="2"/>
</dbReference>
<feature type="transmembrane region" description="Helical" evidence="8">
    <location>
        <begin position="201"/>
        <end position="222"/>
    </location>
</feature>
<dbReference type="PANTHER" id="PTHR24223:SF345">
    <property type="entry name" value="ABC MULTIDRUG TRANSPORTER (EUROFUNG)"/>
    <property type="match status" value="1"/>
</dbReference>
<keyword evidence="4" id="KW-0547">Nucleotide-binding</keyword>
<dbReference type="Proteomes" id="UP000801428">
    <property type="component" value="Unassembled WGS sequence"/>
</dbReference>
<dbReference type="SMART" id="SM00382">
    <property type="entry name" value="AAA"/>
    <property type="match status" value="2"/>
</dbReference>
<feature type="transmembrane region" description="Helical" evidence="8">
    <location>
        <begin position="1039"/>
        <end position="1056"/>
    </location>
</feature>
<keyword evidence="7 8" id="KW-0472">Membrane</keyword>
<dbReference type="GO" id="GO:0005524">
    <property type="term" value="F:ATP binding"/>
    <property type="evidence" value="ECO:0007669"/>
    <property type="project" value="UniProtKB-KW"/>
</dbReference>
<evidence type="ECO:0000256" key="2">
    <source>
        <dbReference type="ARBA" id="ARBA00022448"/>
    </source>
</evidence>
<dbReference type="CDD" id="cd18580">
    <property type="entry name" value="ABC_6TM_ABCC_D2"/>
    <property type="match status" value="1"/>
</dbReference>
<dbReference type="InterPro" id="IPR017871">
    <property type="entry name" value="ABC_transporter-like_CS"/>
</dbReference>
<dbReference type="FunFam" id="1.20.1560.10:FF:000066">
    <property type="entry name" value="ABC multidrug transporter (Eurofung)"/>
    <property type="match status" value="1"/>
</dbReference>
<dbReference type="OrthoDB" id="6500128at2759"/>
<evidence type="ECO:0000313" key="12">
    <source>
        <dbReference type="Proteomes" id="UP000801428"/>
    </source>
</evidence>
<feature type="transmembrane region" description="Helical" evidence="8">
    <location>
        <begin position="1120"/>
        <end position="1141"/>
    </location>
</feature>
<dbReference type="Pfam" id="PF24357">
    <property type="entry name" value="TMD0_ABC"/>
    <property type="match status" value="1"/>
</dbReference>
<dbReference type="SUPFAM" id="SSF52540">
    <property type="entry name" value="P-loop containing nucleoside triphosphate hydrolases"/>
    <property type="match status" value="2"/>
</dbReference>
<feature type="transmembrane region" description="Helical" evidence="8">
    <location>
        <begin position="131"/>
        <end position="150"/>
    </location>
</feature>
<sequence length="1358" mass="148529">MAATKCLNDDDFGPVVQGCRDDFDFTVKFELIIFSLVPSSIFVLVSLLRCLQLYKRRKFVDARLFLAAKLITLVAFAALQFSRFVFLAASPNGIGNEVLLAASGFCFAASALTIPLSYLEHGRARRPSMVLSIYLFFTLLLDAAHARTLWLSMSSYAMRTNTKLFTASVAFKLAILLLESKRKTAWLHWDSEKHSPEESSGFFDLGMFTWLTNLFMAGYSSVLKMDNLYHLDQNLSSEKLHDRFNACLSKSVSSGSKSSMVKALGMALMGPVLIPIPPRLVLIGFTFSQPFFLASVLSTIAKKNDKDSRADGFGLIGAAAIIYAGIALSRAFYGYYAQRAVSMVRGCLVSAVYTKTTELQSLAGNDAAVLTLMSTDIERVTAGVEKMHDVWADLVQAGLGCWLLQRKLGTAFLAPVIIVLCCGATMVWFGRASAKTQSLWMDKIQSRVSMTSKVITHVKQVKISGIAQTIEELVQALRVEELRIGNKYRTVLVLTSTISFGPQALSAVLAFALAGRELDVSSMFESLAYLVLLTAPLSGFFQRIPSLVSAITCFLRIQDYLQSEPRRDFRIISGDRSLRDLPSSSPSLSRVQTTPEFELQRIHGRKPFTTEEIAISIENASFAWVDGQSVLEDLSISLPFGHIVFVTGPVASGKSSLCKAVLGEIPKLTGDVKVHPRLSSIAFCDQLPFLVSGTLRQNIVRHLAFDQARFDEVVWATALAGDITSLSDGADTNIGTNGTTLSGGQKARVSLARALYDRSPLVVLDDVFSGLDNTTAARVFDRTFGPAGLLRRRGTTALVCTHSTRHISLADHIIVLGSRGTVIEQGSYKTLNRLRNNTTDLDFEAEKLQADAIRDLPQPLEVSHRKTDDAITKALDDRSRQLGDWKVYKHYINSMNKVHLLVVLVACILIATGIQLPTVWVGLWAADSLDKSNSFYLGIYGALNSLVMIGVLVGAWTCFVLMTIEVGRELHRRALWTVMHAPLRLFTTTDTGTITNLFSQDTTIIDSELSVWLLNFMYNVAAIIGSGIVIALASPYLAISYPMLIAIGYCVQMFYLRTSRQLRLLDLEAKSPLYTHFIDTVKGLATIRAFGWTSEEVTQNRELLDTSQRPAYLLAMMQQCLMFVLNLLVAFLAVGLVSLATQLKSDAAFTGASLISLMSFSETATALIFTYTALETSIGAVSRLKTFSDKVQSEHQPGEELEPPTQWPHSGSMVLRNVSASHGAITTPDIEEAVLALNNISLTIGAGEKIAVCGRTGSGKSTLILFLLRLLDPAPLPGLTFTIDGVDMLTVNRTCLRSRIIAVPQECVFLPDGSSIRSNIDPTGTVSDNECAAILDMVQLSTFVGMQGGLDAPMSAFN</sequence>
<gene>
    <name evidence="11" type="ORF">E8E13_008147</name>
</gene>
<evidence type="ECO:0000313" key="11">
    <source>
        <dbReference type="EMBL" id="KAF2999462.1"/>
    </source>
</evidence>
<feature type="transmembrane region" description="Helical" evidence="8">
    <location>
        <begin position="1147"/>
        <end position="1174"/>
    </location>
</feature>
<proteinExistence type="predicted"/>
<dbReference type="PROSITE" id="PS50929">
    <property type="entry name" value="ABC_TM1F"/>
    <property type="match status" value="2"/>
</dbReference>
<feature type="transmembrane region" description="Helical" evidence="8">
    <location>
        <begin position="898"/>
        <end position="923"/>
    </location>
</feature>
<evidence type="ECO:0000256" key="5">
    <source>
        <dbReference type="ARBA" id="ARBA00022840"/>
    </source>
</evidence>
<feature type="transmembrane region" description="Helical" evidence="8">
    <location>
        <begin position="31"/>
        <end position="51"/>
    </location>
</feature>
<feature type="transmembrane region" description="Helical" evidence="8">
    <location>
        <begin position="1012"/>
        <end position="1033"/>
    </location>
</feature>
<keyword evidence="3 8" id="KW-0812">Transmembrane</keyword>
<evidence type="ECO:0000256" key="7">
    <source>
        <dbReference type="ARBA" id="ARBA00023136"/>
    </source>
</evidence>
<feature type="transmembrane region" description="Helical" evidence="8">
    <location>
        <begin position="313"/>
        <end position="333"/>
    </location>
</feature>
<evidence type="ECO:0000256" key="1">
    <source>
        <dbReference type="ARBA" id="ARBA00004141"/>
    </source>
</evidence>
<keyword evidence="2" id="KW-0813">Transport</keyword>
<dbReference type="EMBL" id="SWKU01000017">
    <property type="protein sequence ID" value="KAF2999462.1"/>
    <property type="molecule type" value="Genomic_DNA"/>
</dbReference>
<feature type="domain" description="ABC transmembrane type-1" evidence="10">
    <location>
        <begin position="901"/>
        <end position="1176"/>
    </location>
</feature>
<dbReference type="FunFam" id="1.20.1560.10:FF:000055">
    <property type="entry name" value="ABC multidrug transporter (Eurofung)"/>
    <property type="match status" value="1"/>
</dbReference>
<feature type="domain" description="ABC transmembrane type-1" evidence="10">
    <location>
        <begin position="280"/>
        <end position="549"/>
    </location>
</feature>